<evidence type="ECO:0000256" key="4">
    <source>
        <dbReference type="ARBA" id="ARBA00022737"/>
    </source>
</evidence>
<gene>
    <name evidence="16" type="primary">CSON000418</name>
</gene>
<dbReference type="Pfam" id="PF00226">
    <property type="entry name" value="DnaJ"/>
    <property type="match status" value="1"/>
</dbReference>
<reference evidence="16" key="1">
    <citation type="submission" date="2018-07" db="EMBL/GenBank/DDBJ databases">
        <authorList>
            <person name="Quirk P.G."/>
            <person name="Krulwich T.A."/>
        </authorList>
    </citation>
    <scope>NUCLEOTIDE SEQUENCE</scope>
</reference>
<evidence type="ECO:0000259" key="13">
    <source>
        <dbReference type="PROSITE" id="PS50076"/>
    </source>
</evidence>
<keyword evidence="8" id="KW-0539">Nucleus</keyword>
<dbReference type="FunFam" id="1.10.10.60:FF:000180">
    <property type="entry name" value="DnaJ (Hsp40) homolog, subfamily C, member 2"/>
    <property type="match status" value="1"/>
</dbReference>
<dbReference type="InterPro" id="IPR001005">
    <property type="entry name" value="SANT/Myb"/>
</dbReference>
<keyword evidence="7" id="KW-0143">Chaperone</keyword>
<dbReference type="PROSITE" id="PS50090">
    <property type="entry name" value="MYB_LIKE"/>
    <property type="match status" value="2"/>
</dbReference>
<organism evidence="16">
    <name type="scientific">Culicoides sonorensis</name>
    <name type="common">Biting midge</name>
    <dbReference type="NCBI Taxonomy" id="179676"/>
    <lineage>
        <taxon>Eukaryota</taxon>
        <taxon>Metazoa</taxon>
        <taxon>Ecdysozoa</taxon>
        <taxon>Arthropoda</taxon>
        <taxon>Hexapoda</taxon>
        <taxon>Insecta</taxon>
        <taxon>Pterygota</taxon>
        <taxon>Neoptera</taxon>
        <taxon>Endopterygota</taxon>
        <taxon>Diptera</taxon>
        <taxon>Nematocera</taxon>
        <taxon>Chironomoidea</taxon>
        <taxon>Ceratopogonidae</taxon>
        <taxon>Ceratopogoninae</taxon>
        <taxon>Culicoides</taxon>
        <taxon>Monoculicoides</taxon>
    </lineage>
</organism>
<evidence type="ECO:0000313" key="16">
    <source>
        <dbReference type="EMBL" id="SSX28748.1"/>
    </source>
</evidence>
<feature type="compositionally biased region" description="Acidic residues" evidence="10">
    <location>
        <begin position="501"/>
        <end position="516"/>
    </location>
</feature>
<dbReference type="PANTHER" id="PTHR44653">
    <property type="entry name" value="DNAJ HOMOLOG SUBFAMILY C MEMBER 1"/>
    <property type="match status" value="1"/>
</dbReference>
<evidence type="ECO:0000256" key="6">
    <source>
        <dbReference type="ARBA" id="ARBA00023136"/>
    </source>
</evidence>
<dbReference type="InterPro" id="IPR036869">
    <property type="entry name" value="J_dom_sf"/>
</dbReference>
<name>A0A336MS40_CULSO</name>
<evidence type="ECO:0000256" key="7">
    <source>
        <dbReference type="ARBA" id="ARBA00023186"/>
    </source>
</evidence>
<dbReference type="GO" id="GO:0005634">
    <property type="term" value="C:nucleus"/>
    <property type="evidence" value="ECO:0007669"/>
    <property type="project" value="UniProtKB-SubCell"/>
</dbReference>
<evidence type="ECO:0000256" key="2">
    <source>
        <dbReference type="ARBA" id="ARBA00022692"/>
    </source>
</evidence>
<dbReference type="SMART" id="SM00271">
    <property type="entry name" value="DnaJ"/>
    <property type="match status" value="1"/>
</dbReference>
<dbReference type="SUPFAM" id="SSF46689">
    <property type="entry name" value="Homeodomain-like"/>
    <property type="match status" value="2"/>
</dbReference>
<feature type="compositionally biased region" description="Basic residues" evidence="10">
    <location>
        <begin position="526"/>
        <end position="536"/>
    </location>
</feature>
<dbReference type="InterPro" id="IPR009057">
    <property type="entry name" value="Homeodomain-like_sf"/>
</dbReference>
<evidence type="ECO:0000256" key="10">
    <source>
        <dbReference type="SAM" id="MobiDB-lite"/>
    </source>
</evidence>
<feature type="compositionally biased region" description="Acidic residues" evidence="10">
    <location>
        <begin position="541"/>
        <end position="556"/>
    </location>
</feature>
<dbReference type="CDD" id="cd06257">
    <property type="entry name" value="DnaJ"/>
    <property type="match status" value="1"/>
</dbReference>
<dbReference type="AlphaFoldDB" id="A0A336MS40"/>
<feature type="domain" description="Myb-like" evidence="14">
    <location>
        <begin position="297"/>
        <end position="338"/>
    </location>
</feature>
<dbReference type="VEuPathDB" id="VectorBase:CSON000418"/>
<feature type="domain" description="J" evidence="13">
    <location>
        <begin position="42"/>
        <end position="106"/>
    </location>
</feature>
<evidence type="ECO:0000259" key="15">
    <source>
        <dbReference type="PROSITE" id="PS51293"/>
    </source>
</evidence>
<dbReference type="Pfam" id="PF23082">
    <property type="entry name" value="Myb_DNA-binding_2"/>
    <property type="match status" value="1"/>
</dbReference>
<dbReference type="InterPro" id="IPR017884">
    <property type="entry name" value="SANT_dom"/>
</dbReference>
<feature type="region of interest" description="Disordered" evidence="10">
    <location>
        <begin position="443"/>
        <end position="556"/>
    </location>
</feature>
<feature type="domain" description="SANT" evidence="15">
    <location>
        <begin position="385"/>
        <end position="434"/>
    </location>
</feature>
<evidence type="ECO:0000256" key="5">
    <source>
        <dbReference type="ARBA" id="ARBA00022989"/>
    </source>
</evidence>
<dbReference type="PRINTS" id="PR00625">
    <property type="entry name" value="JDOMAIN"/>
</dbReference>
<evidence type="ECO:0000256" key="11">
    <source>
        <dbReference type="SAM" id="Phobius"/>
    </source>
</evidence>
<keyword evidence="2 11" id="KW-0812">Transmembrane</keyword>
<feature type="domain" description="Myb-like" evidence="14">
    <location>
        <begin position="390"/>
        <end position="437"/>
    </location>
</feature>
<dbReference type="SUPFAM" id="SSF46565">
    <property type="entry name" value="Chaperone J-domain"/>
    <property type="match status" value="1"/>
</dbReference>
<keyword evidence="4" id="KW-0677">Repeat</keyword>
<feature type="compositionally biased region" description="Basic residues" evidence="10">
    <location>
        <begin position="487"/>
        <end position="496"/>
    </location>
</feature>
<evidence type="ECO:0000256" key="8">
    <source>
        <dbReference type="ARBA" id="ARBA00023242"/>
    </source>
</evidence>
<dbReference type="InterPro" id="IPR018253">
    <property type="entry name" value="DnaJ_domain_CS"/>
</dbReference>
<feature type="transmembrane region" description="Helical" evidence="11">
    <location>
        <begin position="131"/>
        <end position="151"/>
    </location>
</feature>
<feature type="compositionally biased region" description="Basic and acidic residues" evidence="10">
    <location>
        <begin position="451"/>
        <end position="469"/>
    </location>
</feature>
<dbReference type="InterPro" id="IPR001623">
    <property type="entry name" value="DnaJ_domain"/>
</dbReference>
<feature type="signal peptide" evidence="12">
    <location>
        <begin position="1"/>
        <end position="22"/>
    </location>
</feature>
<dbReference type="PROSITE" id="PS51293">
    <property type="entry name" value="SANT"/>
    <property type="match status" value="1"/>
</dbReference>
<sequence>MNLNFLWLFLISVIVQNSLVHGWDNEELEIFDLVEEIGVEKSFYKVLNVEQSASLSEIKRAFRNLSVVLHPDKNDAEDANVQFRNLVSVYDVLKDTSKREKYDKVLRDGLPNWKSALYYYRRMRKMSIAEAVAIFFVIVTIAQYLFAWAAYVEKKYTAEQVFGSRLKKMQKKNKTSVGIDAIINEIPKPSVINTLPFQIPIGLYNLVVHGPKNLKNLIKELAEQKKRELQRQKEEKEEQERLQKLEEERQKMREEIKLKKRKNAQNVPQKSPEELASYSVSAVKDENSDENSLRRTNKPISGGLWTDDDLQELVRLVKKYPGGTANRWEVIADMMNRSVYDVTHMAAKLKETAYKVPGQPESPAEQILQEATKNKIKTRKVADVQAESVWTQEQQKALEAAIIKYPKSAVGDRWEKIASSVPGKTKEECLARYKYLVDFVKKQKQQNDQQETEKEPPQEQEKEKEEKTIPEIAETSDIDSQNQKPDKKSKKKKKPNKKESEDEQEAEIVDFEEYEESPAPQSKSGGKAKNKRKARKKDFEISYDDYQDSEDEDDDN</sequence>
<dbReference type="InterPro" id="IPR052606">
    <property type="entry name" value="DnaJ_domain_protein"/>
</dbReference>
<dbReference type="EMBL" id="UFQT01001072">
    <property type="protein sequence ID" value="SSX28748.1"/>
    <property type="molecule type" value="Genomic_DNA"/>
</dbReference>
<proteinExistence type="predicted"/>
<dbReference type="SMART" id="SM00717">
    <property type="entry name" value="SANT"/>
    <property type="match status" value="2"/>
</dbReference>
<protein>
    <submittedName>
        <fullName evidence="16">CSON000418 protein</fullName>
    </submittedName>
</protein>
<keyword evidence="5 11" id="KW-1133">Transmembrane helix</keyword>
<dbReference type="CDD" id="cd00167">
    <property type="entry name" value="SANT"/>
    <property type="match status" value="2"/>
</dbReference>
<evidence type="ECO:0000256" key="3">
    <source>
        <dbReference type="ARBA" id="ARBA00022729"/>
    </source>
</evidence>
<dbReference type="PROSITE" id="PS50076">
    <property type="entry name" value="DNAJ_2"/>
    <property type="match status" value="1"/>
</dbReference>
<feature type="chain" id="PRO_5016268205" evidence="12">
    <location>
        <begin position="23"/>
        <end position="556"/>
    </location>
</feature>
<dbReference type="Gene3D" id="1.10.10.60">
    <property type="entry name" value="Homeodomain-like"/>
    <property type="match status" value="2"/>
</dbReference>
<dbReference type="OMA" id="AAYWERK"/>
<feature type="region of interest" description="Disordered" evidence="10">
    <location>
        <begin position="256"/>
        <end position="277"/>
    </location>
</feature>
<accession>A0A336MS40</accession>
<evidence type="ECO:0000259" key="14">
    <source>
        <dbReference type="PROSITE" id="PS50090"/>
    </source>
</evidence>
<dbReference type="PROSITE" id="PS00636">
    <property type="entry name" value="DNAJ_1"/>
    <property type="match status" value="1"/>
</dbReference>
<keyword evidence="3 12" id="KW-0732">Signal</keyword>
<dbReference type="GO" id="GO:0012505">
    <property type="term" value="C:endomembrane system"/>
    <property type="evidence" value="ECO:0007669"/>
    <property type="project" value="UniProtKB-SubCell"/>
</dbReference>
<keyword evidence="6 11" id="KW-0472">Membrane</keyword>
<evidence type="ECO:0000256" key="1">
    <source>
        <dbReference type="ARBA" id="ARBA00004123"/>
    </source>
</evidence>
<dbReference type="PANTHER" id="PTHR44653:SF2">
    <property type="entry name" value="DNAJ HOMOLOG SUBFAMILY C MEMBER 1"/>
    <property type="match status" value="1"/>
</dbReference>
<evidence type="ECO:0000256" key="12">
    <source>
        <dbReference type="SAM" id="SignalP"/>
    </source>
</evidence>
<dbReference type="Gene3D" id="1.10.287.110">
    <property type="entry name" value="DnaJ domain"/>
    <property type="match status" value="1"/>
</dbReference>
<comment type="subcellular location">
    <subcellularLocation>
        <location evidence="9">Endomembrane system</location>
        <topology evidence="9">Single-pass membrane protein</topology>
    </subcellularLocation>
    <subcellularLocation>
        <location evidence="1">Nucleus</location>
    </subcellularLocation>
</comment>
<dbReference type="Pfam" id="PF00249">
    <property type="entry name" value="Myb_DNA-binding"/>
    <property type="match status" value="1"/>
</dbReference>
<evidence type="ECO:0000256" key="9">
    <source>
        <dbReference type="ARBA" id="ARBA00037847"/>
    </source>
</evidence>